<dbReference type="InterPro" id="IPR017972">
    <property type="entry name" value="Cyt_P450_CS"/>
</dbReference>
<keyword evidence="2" id="KW-0479">Metal-binding</keyword>
<dbReference type="SUPFAM" id="SSF48264">
    <property type="entry name" value="Cytochrome P450"/>
    <property type="match status" value="1"/>
</dbReference>
<dbReference type="PANTHER" id="PTHR46696:SF1">
    <property type="entry name" value="CYTOCHROME P450 YJIB-RELATED"/>
    <property type="match status" value="1"/>
</dbReference>
<name>A0ABU1F2Z4_9RHOB</name>
<dbReference type="Proteomes" id="UP001247754">
    <property type="component" value="Unassembled WGS sequence"/>
</dbReference>
<dbReference type="PROSITE" id="PS00086">
    <property type="entry name" value="CYTOCHROME_P450"/>
    <property type="match status" value="1"/>
</dbReference>
<evidence type="ECO:0000256" key="1">
    <source>
        <dbReference type="ARBA" id="ARBA00010617"/>
    </source>
</evidence>
<keyword evidence="2" id="KW-0560">Oxidoreductase</keyword>
<accession>A0ABU1F2Z4</accession>
<dbReference type="Pfam" id="PF00067">
    <property type="entry name" value="p450"/>
    <property type="match status" value="1"/>
</dbReference>
<dbReference type="EMBL" id="JAVKPH010000001">
    <property type="protein sequence ID" value="MDR5651228.1"/>
    <property type="molecule type" value="Genomic_DNA"/>
</dbReference>
<sequence>MTASVEARDRITAPVLDMDPYSVENITSPYAFQTALRDIGPVAFIPKHGVYAVGRHAECTEVFKDHERFSAKAGIGIQDIRKPGDFRVPNRMLENDPPSSTAIRGVVTKYLSPIVIRRWKEHFEKLATPFAEEIVARGSIDGVEDLAEAWILKVFPQAVGIDMPREQILAIGEMRFNQSGPPNELYRKAMERAKPHIEWFEHSVTREAAKPGSIAESLFEAEERGEFPEPGLASNMVRSLIGGGSDSTIAALGHTLHYLARDPAQWDLLREDANGRAKLAFEEAIRMEPAFMVTYRTTTGPVELSGVSLDGDTKIGIFMGAGNRDPRKFEDPDRYDLMRNSTGVHVGFGQGAHTCIGQMIARIEAEAILKALSKLVSRIELDGEARYRPINQMRMLDILPLRFTSA</sequence>
<gene>
    <name evidence="3" type="ORF">RGD00_01300</name>
</gene>
<keyword evidence="4" id="KW-1185">Reference proteome</keyword>
<comment type="caution">
    <text evidence="3">The sequence shown here is derived from an EMBL/GenBank/DDBJ whole genome shotgun (WGS) entry which is preliminary data.</text>
</comment>
<dbReference type="InterPro" id="IPR001128">
    <property type="entry name" value="Cyt_P450"/>
</dbReference>
<evidence type="ECO:0000313" key="4">
    <source>
        <dbReference type="Proteomes" id="UP001247754"/>
    </source>
</evidence>
<keyword evidence="2" id="KW-0503">Monooxygenase</keyword>
<dbReference type="InterPro" id="IPR002397">
    <property type="entry name" value="Cyt_P450_B"/>
</dbReference>
<comment type="similarity">
    <text evidence="1 2">Belongs to the cytochrome P450 family.</text>
</comment>
<keyword evidence="2" id="KW-0349">Heme</keyword>
<proteinExistence type="inferred from homology"/>
<evidence type="ECO:0000256" key="2">
    <source>
        <dbReference type="RuleBase" id="RU000461"/>
    </source>
</evidence>
<dbReference type="RefSeq" id="WP_310455307.1">
    <property type="nucleotide sequence ID" value="NZ_JAVKPH010000001.1"/>
</dbReference>
<dbReference type="PANTHER" id="PTHR46696">
    <property type="entry name" value="P450, PUTATIVE (EUROFUNG)-RELATED"/>
    <property type="match status" value="1"/>
</dbReference>
<keyword evidence="2" id="KW-0408">Iron</keyword>
<dbReference type="Gene3D" id="1.10.630.10">
    <property type="entry name" value="Cytochrome P450"/>
    <property type="match status" value="1"/>
</dbReference>
<dbReference type="PRINTS" id="PR00385">
    <property type="entry name" value="P450"/>
</dbReference>
<protein>
    <submittedName>
        <fullName evidence="3">Cytochrome P450</fullName>
    </submittedName>
</protein>
<organism evidence="3 4">
    <name type="scientific">Ruixingdingia sedimenti</name>
    <dbReference type="NCBI Taxonomy" id="3073604"/>
    <lineage>
        <taxon>Bacteria</taxon>
        <taxon>Pseudomonadati</taxon>
        <taxon>Pseudomonadota</taxon>
        <taxon>Alphaproteobacteria</taxon>
        <taxon>Rhodobacterales</taxon>
        <taxon>Paracoccaceae</taxon>
        <taxon>Ruixingdingia</taxon>
    </lineage>
</organism>
<reference evidence="3 4" key="1">
    <citation type="submission" date="2023-09" db="EMBL/GenBank/DDBJ databases">
        <title>Xinfangfangia sedmenti sp. nov., isolated the sedment.</title>
        <authorList>
            <person name="Xu L."/>
        </authorList>
    </citation>
    <scope>NUCLEOTIDE SEQUENCE [LARGE SCALE GENOMIC DNA]</scope>
    <source>
        <strain evidence="3 4">LG-4</strain>
    </source>
</reference>
<evidence type="ECO:0000313" key="3">
    <source>
        <dbReference type="EMBL" id="MDR5651228.1"/>
    </source>
</evidence>
<dbReference type="InterPro" id="IPR036396">
    <property type="entry name" value="Cyt_P450_sf"/>
</dbReference>
<dbReference type="PRINTS" id="PR00359">
    <property type="entry name" value="BP450"/>
</dbReference>